<gene>
    <name evidence="2" type="ORF">PCOR1329_LOCUS81759</name>
</gene>
<protein>
    <submittedName>
        <fullName evidence="2">Uncharacterized protein</fullName>
    </submittedName>
</protein>
<feature type="non-terminal residue" evidence="2">
    <location>
        <position position="1"/>
    </location>
</feature>
<accession>A0ABN9Y1W7</accession>
<feature type="region of interest" description="Disordered" evidence="1">
    <location>
        <begin position="25"/>
        <end position="56"/>
    </location>
</feature>
<organism evidence="2 3">
    <name type="scientific">Prorocentrum cordatum</name>
    <dbReference type="NCBI Taxonomy" id="2364126"/>
    <lineage>
        <taxon>Eukaryota</taxon>
        <taxon>Sar</taxon>
        <taxon>Alveolata</taxon>
        <taxon>Dinophyceae</taxon>
        <taxon>Prorocentrales</taxon>
        <taxon>Prorocentraceae</taxon>
        <taxon>Prorocentrum</taxon>
    </lineage>
</organism>
<feature type="compositionally biased region" description="Basic and acidic residues" evidence="1">
    <location>
        <begin position="38"/>
        <end position="48"/>
    </location>
</feature>
<dbReference type="EMBL" id="CAUYUJ010021692">
    <property type="protein sequence ID" value="CAK0906447.1"/>
    <property type="molecule type" value="Genomic_DNA"/>
</dbReference>
<reference evidence="2" key="1">
    <citation type="submission" date="2023-10" db="EMBL/GenBank/DDBJ databases">
        <authorList>
            <person name="Chen Y."/>
            <person name="Shah S."/>
            <person name="Dougan E. K."/>
            <person name="Thang M."/>
            <person name="Chan C."/>
        </authorList>
    </citation>
    <scope>NUCLEOTIDE SEQUENCE [LARGE SCALE GENOMIC DNA]</scope>
</reference>
<sequence>APQAPKAPPASWACHAASPAEAGVGVAFEKAPNTQSDQKGHDAPRYDGEAFDTIVL</sequence>
<keyword evidence="3" id="KW-1185">Reference proteome</keyword>
<name>A0ABN9Y1W7_9DINO</name>
<evidence type="ECO:0000313" key="2">
    <source>
        <dbReference type="EMBL" id="CAK0906447.1"/>
    </source>
</evidence>
<dbReference type="Proteomes" id="UP001189429">
    <property type="component" value="Unassembled WGS sequence"/>
</dbReference>
<evidence type="ECO:0000256" key="1">
    <source>
        <dbReference type="SAM" id="MobiDB-lite"/>
    </source>
</evidence>
<evidence type="ECO:0000313" key="3">
    <source>
        <dbReference type="Proteomes" id="UP001189429"/>
    </source>
</evidence>
<proteinExistence type="predicted"/>
<comment type="caution">
    <text evidence="2">The sequence shown here is derived from an EMBL/GenBank/DDBJ whole genome shotgun (WGS) entry which is preliminary data.</text>
</comment>